<proteinExistence type="inferred from homology"/>
<evidence type="ECO:0000256" key="8">
    <source>
        <dbReference type="ARBA" id="ARBA00022840"/>
    </source>
</evidence>
<dbReference type="HAMAP" id="MF_00137">
    <property type="entry name" value="SAICAR_synth"/>
    <property type="match status" value="1"/>
</dbReference>
<comment type="catalytic activity">
    <reaction evidence="10 11">
        <text>5-amino-1-(5-phospho-D-ribosyl)imidazole-4-carboxylate + L-aspartate + ATP = (2S)-2-[5-amino-1-(5-phospho-beta-D-ribosyl)imidazole-4-carboxamido]succinate + ADP + phosphate + 2 H(+)</text>
        <dbReference type="Rhea" id="RHEA:22628"/>
        <dbReference type="ChEBI" id="CHEBI:15378"/>
        <dbReference type="ChEBI" id="CHEBI:29991"/>
        <dbReference type="ChEBI" id="CHEBI:30616"/>
        <dbReference type="ChEBI" id="CHEBI:43474"/>
        <dbReference type="ChEBI" id="CHEBI:58443"/>
        <dbReference type="ChEBI" id="CHEBI:77657"/>
        <dbReference type="ChEBI" id="CHEBI:456216"/>
        <dbReference type="EC" id="6.3.2.6"/>
    </reaction>
</comment>
<dbReference type="InterPro" id="IPR028923">
    <property type="entry name" value="SAICAR_synt/ADE2_N"/>
</dbReference>
<dbReference type="CDD" id="cd01414">
    <property type="entry name" value="SAICAR_synt_Sc"/>
    <property type="match status" value="1"/>
</dbReference>
<keyword evidence="5 11" id="KW-0436">Ligase</keyword>
<dbReference type="InterPro" id="IPR001636">
    <property type="entry name" value="SAICAR_synth"/>
</dbReference>
<dbReference type="GO" id="GO:0005737">
    <property type="term" value="C:cytoplasm"/>
    <property type="evidence" value="ECO:0007669"/>
    <property type="project" value="TreeGrafter"/>
</dbReference>
<evidence type="ECO:0000256" key="9">
    <source>
        <dbReference type="ARBA" id="ARBA00030409"/>
    </source>
</evidence>
<dbReference type="NCBIfam" id="TIGR00081">
    <property type="entry name" value="purC"/>
    <property type="match status" value="1"/>
</dbReference>
<evidence type="ECO:0000256" key="4">
    <source>
        <dbReference type="ARBA" id="ARBA00016460"/>
    </source>
</evidence>
<dbReference type="PANTHER" id="PTHR43700">
    <property type="entry name" value="PHOSPHORIBOSYLAMINOIMIDAZOLE-SUCCINOCARBOXAMIDE SYNTHASE"/>
    <property type="match status" value="1"/>
</dbReference>
<dbReference type="EC" id="6.3.2.6" evidence="3 11"/>
<keyword evidence="7 11" id="KW-0658">Purine biosynthesis</keyword>
<accession>A0A0V8RYE4</accession>
<feature type="domain" description="SAICAR synthetase/ADE2 N-terminal" evidence="12">
    <location>
        <begin position="46"/>
        <end position="299"/>
    </location>
</feature>
<evidence type="ECO:0000256" key="10">
    <source>
        <dbReference type="ARBA" id="ARBA00048475"/>
    </source>
</evidence>
<evidence type="ECO:0000256" key="2">
    <source>
        <dbReference type="ARBA" id="ARBA00010190"/>
    </source>
</evidence>
<dbReference type="InterPro" id="IPR018236">
    <property type="entry name" value="SAICAR_synthetase_CS"/>
</dbReference>
<protein>
    <recommendedName>
        <fullName evidence="4 11">Phosphoribosylaminoimidazole-succinocarboxamide synthase</fullName>
        <ecNumber evidence="3 11">6.3.2.6</ecNumber>
    </recommendedName>
    <alternativeName>
        <fullName evidence="9 11">SAICAR synthetase</fullName>
    </alternativeName>
</protein>
<dbReference type="UniPathway" id="UPA00074">
    <property type="reaction ID" value="UER00131"/>
</dbReference>
<dbReference type="GO" id="GO:0006189">
    <property type="term" value="P:'de novo' IMP biosynthetic process"/>
    <property type="evidence" value="ECO:0007669"/>
    <property type="project" value="UniProtKB-UniRule"/>
</dbReference>
<comment type="caution">
    <text evidence="13">The sequence shown here is derived from an EMBL/GenBank/DDBJ whole genome shotgun (WGS) entry which is preliminary data.</text>
</comment>
<comment type="pathway">
    <text evidence="1 11">Purine metabolism; IMP biosynthesis via de novo pathway; 5-amino-1-(5-phospho-D-ribosyl)imidazole-4-carboxamide from 5-amino-1-(5-phospho-D-ribosyl)imidazole-4-carboxylate: step 1/2.</text>
</comment>
<dbReference type="Pfam" id="PF01259">
    <property type="entry name" value="SAICAR_synt"/>
    <property type="match status" value="1"/>
</dbReference>
<dbReference type="Gene3D" id="3.30.470.20">
    <property type="entry name" value="ATP-grasp fold, B domain"/>
    <property type="match status" value="1"/>
</dbReference>
<dbReference type="NCBIfam" id="NF010568">
    <property type="entry name" value="PRK13961.1"/>
    <property type="match status" value="1"/>
</dbReference>
<dbReference type="GO" id="GO:0005524">
    <property type="term" value="F:ATP binding"/>
    <property type="evidence" value="ECO:0007669"/>
    <property type="project" value="UniProtKB-KW"/>
</dbReference>
<evidence type="ECO:0000256" key="6">
    <source>
        <dbReference type="ARBA" id="ARBA00022741"/>
    </source>
</evidence>
<evidence type="ECO:0000256" key="7">
    <source>
        <dbReference type="ARBA" id="ARBA00022755"/>
    </source>
</evidence>
<dbReference type="EMBL" id="LLVT01000001">
    <property type="protein sequence ID" value="KSW13097.1"/>
    <property type="molecule type" value="Genomic_DNA"/>
</dbReference>
<reference evidence="13 14" key="1">
    <citation type="submission" date="2015-10" db="EMBL/GenBank/DDBJ databases">
        <title>Draft Genome of Actinomyces odontolyticus subsp. actinosynbacter strain XH001.</title>
        <authorList>
            <person name="Mclean J.S."/>
            <person name="He X."/>
        </authorList>
    </citation>
    <scope>NUCLEOTIDE SEQUENCE [LARGE SCALE GENOMIC DNA]</scope>
    <source>
        <strain evidence="13 14">XH001</strain>
    </source>
</reference>
<dbReference type="Proteomes" id="UP000054686">
    <property type="component" value="Unassembled WGS sequence"/>
</dbReference>
<evidence type="ECO:0000259" key="12">
    <source>
        <dbReference type="Pfam" id="PF01259"/>
    </source>
</evidence>
<evidence type="ECO:0000256" key="1">
    <source>
        <dbReference type="ARBA" id="ARBA00004672"/>
    </source>
</evidence>
<dbReference type="SUPFAM" id="SSF56104">
    <property type="entry name" value="SAICAR synthase-like"/>
    <property type="match status" value="1"/>
</dbReference>
<evidence type="ECO:0000313" key="14">
    <source>
        <dbReference type="Proteomes" id="UP000054686"/>
    </source>
</evidence>
<name>A0A0V8RYE4_9ACTO</name>
<dbReference type="FunFam" id="3.30.470.20:FF:000015">
    <property type="entry name" value="Phosphoribosylaminoimidazole-succinocarboxamide synthase"/>
    <property type="match status" value="1"/>
</dbReference>
<dbReference type="PANTHER" id="PTHR43700:SF1">
    <property type="entry name" value="PHOSPHORIBOSYLAMINOIMIDAZOLE-SUCCINOCARBOXAMIDE SYNTHASE"/>
    <property type="match status" value="1"/>
</dbReference>
<evidence type="ECO:0000256" key="11">
    <source>
        <dbReference type="HAMAP-Rule" id="MF_00137"/>
    </source>
</evidence>
<dbReference type="PROSITE" id="PS01057">
    <property type="entry name" value="SAICAR_SYNTHETASE_1"/>
    <property type="match status" value="1"/>
</dbReference>
<dbReference type="PROSITE" id="PS01058">
    <property type="entry name" value="SAICAR_SYNTHETASE_2"/>
    <property type="match status" value="1"/>
</dbReference>
<organism evidence="13 14">
    <name type="scientific">Schaalia odontolytica</name>
    <dbReference type="NCBI Taxonomy" id="1660"/>
    <lineage>
        <taxon>Bacteria</taxon>
        <taxon>Bacillati</taxon>
        <taxon>Actinomycetota</taxon>
        <taxon>Actinomycetes</taxon>
        <taxon>Actinomycetales</taxon>
        <taxon>Actinomycetaceae</taxon>
        <taxon>Schaalia</taxon>
    </lineage>
</organism>
<keyword evidence="8 11" id="KW-0067">ATP-binding</keyword>
<dbReference type="Gene3D" id="3.30.200.20">
    <property type="entry name" value="Phosphorylase Kinase, domain 1"/>
    <property type="match status" value="1"/>
</dbReference>
<comment type="similarity">
    <text evidence="2 11">Belongs to the SAICAR synthetase family.</text>
</comment>
<dbReference type="OrthoDB" id="9801549at2"/>
<evidence type="ECO:0000313" key="13">
    <source>
        <dbReference type="EMBL" id="KSW13097.1"/>
    </source>
</evidence>
<evidence type="ECO:0000256" key="3">
    <source>
        <dbReference type="ARBA" id="ARBA00012217"/>
    </source>
</evidence>
<dbReference type="RefSeq" id="WP_060565875.1">
    <property type="nucleotide sequence ID" value="NZ_CP040006.1"/>
</dbReference>
<keyword evidence="6 11" id="KW-0547">Nucleotide-binding</keyword>
<sequence length="333" mass="35809">MTATLHGWTPLSAGKVRDIYAPDEAVVGPAPQSATPAGRPRHAKAGPEALLMVTSDRISAYDYVLPTLIPGKGAVLNQLAIWWMGQLRPLVENHLLAVGTKAPAEASRALEGAQPTRFTVPAEVDGRAVVCRSLHMIPIECVVRGYLTGSGLAEYRESGSVCGIKLPEGLTEASRLEEPIFTPAAKAELGEHDENITFEQTVGRIGEELAVAIRDLSIALYRAARDIAAERGIIIADTKFEFGIDVTTGALVLADEILTPDSSRFWPADQWVEGQVAPSFDKQYVRDWLVSEQSGWDRSSGANPPALPESVAAATAARYVEAYRRLTGSDPIL</sequence>
<evidence type="ECO:0000256" key="5">
    <source>
        <dbReference type="ARBA" id="ARBA00022598"/>
    </source>
</evidence>
<dbReference type="AlphaFoldDB" id="A0A0V8RYE4"/>
<gene>
    <name evidence="11" type="primary">purC</name>
    <name evidence="13" type="ORF">APY09_01665</name>
</gene>
<dbReference type="GO" id="GO:0004639">
    <property type="term" value="F:phosphoribosylaminoimidazolesuccinocarboxamide synthase activity"/>
    <property type="evidence" value="ECO:0007669"/>
    <property type="project" value="UniProtKB-UniRule"/>
</dbReference>